<dbReference type="RefSeq" id="WP_345361215.1">
    <property type="nucleotide sequence ID" value="NZ_BAABII010000005.1"/>
</dbReference>
<keyword evidence="4" id="KW-1015">Disulfide bond</keyword>
<keyword evidence="9" id="KW-1185">Reference proteome</keyword>
<feature type="domain" description="Thioredoxin" evidence="7">
    <location>
        <begin position="24"/>
        <end position="219"/>
    </location>
</feature>
<keyword evidence="2" id="KW-0732">Signal</keyword>
<keyword evidence="3" id="KW-0560">Oxidoreductase</keyword>
<evidence type="ECO:0000256" key="1">
    <source>
        <dbReference type="ARBA" id="ARBA00005791"/>
    </source>
</evidence>
<dbReference type="InterPro" id="IPR036249">
    <property type="entry name" value="Thioredoxin-like_sf"/>
</dbReference>
<comment type="similarity">
    <text evidence="1">Belongs to the thioredoxin family. DsbA subfamily.</text>
</comment>
<accession>A0ABV4CE29</accession>
<comment type="caution">
    <text evidence="8">The sequence shown here is derived from an EMBL/GenBank/DDBJ whole genome shotgun (WGS) entry which is preliminary data.</text>
</comment>
<sequence>MSKNLLWTLVVIGTAAVVIFTVLVVSGPPGAPTSRSARSGAVPEELLVRPDSHRLSTAPRSEVTLVEFLDFECGSCGAAYPAVEQLRRDYAGRLDYVVRYFPIPSHRNADLAAQAAEAAAAQGEFEAMYRMLFENQDAWAGAQESQEATFVGYAERIGLDTARFRTDLHSPATAERVQRDRDDGLAAGVTGTPTFFLNGEQLRPESYGDLVAAVEDALRR</sequence>
<dbReference type="PANTHER" id="PTHR13887">
    <property type="entry name" value="GLUTATHIONE S-TRANSFERASE KAPPA"/>
    <property type="match status" value="1"/>
</dbReference>
<dbReference type="PROSITE" id="PS51352">
    <property type="entry name" value="THIOREDOXIN_2"/>
    <property type="match status" value="1"/>
</dbReference>
<protein>
    <submittedName>
        <fullName evidence="8">DsbA family protein</fullName>
    </submittedName>
</protein>
<evidence type="ECO:0000256" key="6">
    <source>
        <dbReference type="SAM" id="Phobius"/>
    </source>
</evidence>
<dbReference type="InterPro" id="IPR012336">
    <property type="entry name" value="Thioredoxin-like_fold"/>
</dbReference>
<gene>
    <name evidence="8" type="ORF">AB8O55_01755</name>
</gene>
<reference evidence="8 9" key="1">
    <citation type="submission" date="2024-08" db="EMBL/GenBank/DDBJ databases">
        <title>Genome mining of Saccharopolyspora cebuensis PGLac3 from Nigerian medicinal plant.</title>
        <authorList>
            <person name="Ezeobiora C.E."/>
            <person name="Igbokwe N.H."/>
            <person name="Amin D.H."/>
            <person name="Mendie U.E."/>
        </authorList>
    </citation>
    <scope>NUCLEOTIDE SEQUENCE [LARGE SCALE GENOMIC DNA]</scope>
    <source>
        <strain evidence="8 9">PGLac3</strain>
    </source>
</reference>
<evidence type="ECO:0000259" key="7">
    <source>
        <dbReference type="PROSITE" id="PS51352"/>
    </source>
</evidence>
<dbReference type="EMBL" id="JBGEHV010000002">
    <property type="protein sequence ID" value="MEY8038111.1"/>
    <property type="molecule type" value="Genomic_DNA"/>
</dbReference>
<dbReference type="InterPro" id="IPR013766">
    <property type="entry name" value="Thioredoxin_domain"/>
</dbReference>
<dbReference type="Proteomes" id="UP001564626">
    <property type="component" value="Unassembled WGS sequence"/>
</dbReference>
<feature type="transmembrane region" description="Helical" evidence="6">
    <location>
        <begin position="6"/>
        <end position="25"/>
    </location>
</feature>
<proteinExistence type="inferred from homology"/>
<keyword evidence="6" id="KW-1133">Transmembrane helix</keyword>
<evidence type="ECO:0000256" key="5">
    <source>
        <dbReference type="ARBA" id="ARBA00023284"/>
    </source>
</evidence>
<keyword evidence="5" id="KW-0676">Redox-active center</keyword>
<keyword evidence="6" id="KW-0472">Membrane</keyword>
<evidence type="ECO:0000313" key="8">
    <source>
        <dbReference type="EMBL" id="MEY8038111.1"/>
    </source>
</evidence>
<name>A0ABV4CE29_9PSEU</name>
<keyword evidence="6" id="KW-0812">Transmembrane</keyword>
<evidence type="ECO:0000256" key="4">
    <source>
        <dbReference type="ARBA" id="ARBA00023157"/>
    </source>
</evidence>
<evidence type="ECO:0000256" key="2">
    <source>
        <dbReference type="ARBA" id="ARBA00022729"/>
    </source>
</evidence>
<evidence type="ECO:0000256" key="3">
    <source>
        <dbReference type="ARBA" id="ARBA00023002"/>
    </source>
</evidence>
<dbReference type="Pfam" id="PF13462">
    <property type="entry name" value="Thioredoxin_4"/>
    <property type="match status" value="1"/>
</dbReference>
<organism evidence="8 9">
    <name type="scientific">Saccharopolyspora cebuensis</name>
    <dbReference type="NCBI Taxonomy" id="418759"/>
    <lineage>
        <taxon>Bacteria</taxon>
        <taxon>Bacillati</taxon>
        <taxon>Actinomycetota</taxon>
        <taxon>Actinomycetes</taxon>
        <taxon>Pseudonocardiales</taxon>
        <taxon>Pseudonocardiaceae</taxon>
        <taxon>Saccharopolyspora</taxon>
    </lineage>
</organism>
<dbReference type="Gene3D" id="3.40.30.10">
    <property type="entry name" value="Glutaredoxin"/>
    <property type="match status" value="1"/>
</dbReference>
<dbReference type="PANTHER" id="PTHR13887:SF14">
    <property type="entry name" value="DISULFIDE BOND FORMATION PROTEIN D"/>
    <property type="match status" value="1"/>
</dbReference>
<dbReference type="SUPFAM" id="SSF52833">
    <property type="entry name" value="Thioredoxin-like"/>
    <property type="match status" value="1"/>
</dbReference>
<evidence type="ECO:0000313" key="9">
    <source>
        <dbReference type="Proteomes" id="UP001564626"/>
    </source>
</evidence>